<dbReference type="InterPro" id="IPR006260">
    <property type="entry name" value="TonB/TolA_C"/>
</dbReference>
<dbReference type="PROSITE" id="PS52015">
    <property type="entry name" value="TONB_CTD"/>
    <property type="match status" value="1"/>
</dbReference>
<evidence type="ECO:0000256" key="4">
    <source>
        <dbReference type="ARBA" id="ARBA00022475"/>
    </source>
</evidence>
<dbReference type="PANTHER" id="PTHR33446:SF2">
    <property type="entry name" value="PROTEIN TONB"/>
    <property type="match status" value="1"/>
</dbReference>
<dbReference type="Gene3D" id="3.30.1150.10">
    <property type="match status" value="1"/>
</dbReference>
<dbReference type="RefSeq" id="WP_249504766.1">
    <property type="nucleotide sequence ID" value="NZ_CP097253.1"/>
</dbReference>
<keyword evidence="9" id="KW-0472">Membrane</keyword>
<dbReference type="Pfam" id="PF03544">
    <property type="entry name" value="TonB_C"/>
    <property type="match status" value="1"/>
</dbReference>
<keyword evidence="4" id="KW-1003">Cell membrane</keyword>
<dbReference type="Proteomes" id="UP000831921">
    <property type="component" value="Chromosome"/>
</dbReference>
<comment type="subcellular location">
    <subcellularLocation>
        <location evidence="1">Cell inner membrane</location>
        <topology evidence="1">Single-pass membrane protein</topology>
        <orientation evidence="1">Periplasmic side</orientation>
    </subcellularLocation>
</comment>
<gene>
    <name evidence="12" type="ORF">M1K48_05075</name>
</gene>
<evidence type="ECO:0000256" key="9">
    <source>
        <dbReference type="ARBA" id="ARBA00023136"/>
    </source>
</evidence>
<evidence type="ECO:0000256" key="10">
    <source>
        <dbReference type="SAM" id="MobiDB-lite"/>
    </source>
</evidence>
<feature type="region of interest" description="Disordered" evidence="10">
    <location>
        <begin position="202"/>
        <end position="228"/>
    </location>
</feature>
<feature type="compositionally biased region" description="Pro residues" evidence="10">
    <location>
        <begin position="57"/>
        <end position="128"/>
    </location>
</feature>
<sequence>MSYANRRQMSGNRTVSIVFVALLHVLLGYAIITGLAYNVVKKAAEDLKTFDVEEEPPPPPEEPPPPPEQQVEAPPPPVVSPPPLVRTNTPPPPVSTVNVAPPPVITPTAPVAPPAPPAPPPPPPPPAPVKVQPAKARANLASYITDDDYPQDAIRNEQQGTTGFRLDVGPDGRVTNCQVTSSSGSSSLDNTTCRLLRSRARFTPASDSSGAKTADSVTGRIRWQLPAD</sequence>
<evidence type="ECO:0000259" key="11">
    <source>
        <dbReference type="PROSITE" id="PS52015"/>
    </source>
</evidence>
<evidence type="ECO:0000313" key="13">
    <source>
        <dbReference type="Proteomes" id="UP000831921"/>
    </source>
</evidence>
<comment type="similarity">
    <text evidence="2">Belongs to the TonB family.</text>
</comment>
<evidence type="ECO:0000256" key="6">
    <source>
        <dbReference type="ARBA" id="ARBA00022692"/>
    </source>
</evidence>
<organism evidence="12 13">
    <name type="scientific">Sphingomonas glaciei</name>
    <dbReference type="NCBI Taxonomy" id="2938948"/>
    <lineage>
        <taxon>Bacteria</taxon>
        <taxon>Pseudomonadati</taxon>
        <taxon>Pseudomonadota</taxon>
        <taxon>Alphaproteobacteria</taxon>
        <taxon>Sphingomonadales</taxon>
        <taxon>Sphingomonadaceae</taxon>
        <taxon>Sphingomonas</taxon>
    </lineage>
</organism>
<dbReference type="EMBL" id="CP097253">
    <property type="protein sequence ID" value="UUR08998.1"/>
    <property type="molecule type" value="Genomic_DNA"/>
</dbReference>
<reference evidence="12 13" key="1">
    <citation type="submission" date="2022-05" db="EMBL/GenBank/DDBJ databases">
        <title>S8-45 Sphingomonas ultraviolaceadurans.</title>
        <authorList>
            <person name="Liu Y."/>
        </authorList>
    </citation>
    <scope>NUCLEOTIDE SEQUENCE [LARGE SCALE GENOMIC DNA]</scope>
    <source>
        <strain evidence="12 13">S8-45</strain>
    </source>
</reference>
<keyword evidence="6" id="KW-0812">Transmembrane</keyword>
<proteinExistence type="inferred from homology"/>
<dbReference type="NCBIfam" id="TIGR01352">
    <property type="entry name" value="tonB_Cterm"/>
    <property type="match status" value="1"/>
</dbReference>
<keyword evidence="5" id="KW-0997">Cell inner membrane</keyword>
<keyword evidence="7" id="KW-0653">Protein transport</keyword>
<dbReference type="InterPro" id="IPR051045">
    <property type="entry name" value="TonB-dependent_transducer"/>
</dbReference>
<feature type="domain" description="TonB C-terminal" evidence="11">
    <location>
        <begin position="134"/>
        <end position="228"/>
    </location>
</feature>
<evidence type="ECO:0000256" key="3">
    <source>
        <dbReference type="ARBA" id="ARBA00022448"/>
    </source>
</evidence>
<name>A0ABY5MX21_9SPHN</name>
<evidence type="ECO:0000256" key="7">
    <source>
        <dbReference type="ARBA" id="ARBA00022927"/>
    </source>
</evidence>
<evidence type="ECO:0000256" key="5">
    <source>
        <dbReference type="ARBA" id="ARBA00022519"/>
    </source>
</evidence>
<accession>A0ABY5MX21</accession>
<dbReference type="SUPFAM" id="SSF74653">
    <property type="entry name" value="TolA/TonB C-terminal domain"/>
    <property type="match status" value="1"/>
</dbReference>
<evidence type="ECO:0000256" key="8">
    <source>
        <dbReference type="ARBA" id="ARBA00022989"/>
    </source>
</evidence>
<feature type="region of interest" description="Disordered" evidence="10">
    <location>
        <begin position="51"/>
        <end position="133"/>
    </location>
</feature>
<dbReference type="InterPro" id="IPR037682">
    <property type="entry name" value="TonB_C"/>
</dbReference>
<keyword evidence="3" id="KW-0813">Transport</keyword>
<dbReference type="PANTHER" id="PTHR33446">
    <property type="entry name" value="PROTEIN TONB-RELATED"/>
    <property type="match status" value="1"/>
</dbReference>
<evidence type="ECO:0000313" key="12">
    <source>
        <dbReference type="EMBL" id="UUR08998.1"/>
    </source>
</evidence>
<evidence type="ECO:0000256" key="2">
    <source>
        <dbReference type="ARBA" id="ARBA00006555"/>
    </source>
</evidence>
<keyword evidence="13" id="KW-1185">Reference proteome</keyword>
<protein>
    <submittedName>
        <fullName evidence="12">Energy transducer TonB</fullName>
    </submittedName>
</protein>
<keyword evidence="8" id="KW-1133">Transmembrane helix</keyword>
<evidence type="ECO:0000256" key="1">
    <source>
        <dbReference type="ARBA" id="ARBA00004383"/>
    </source>
</evidence>